<proteinExistence type="inferred from homology"/>
<evidence type="ECO:0000256" key="2">
    <source>
        <dbReference type="ARBA" id="ARBA00010044"/>
    </source>
</evidence>
<protein>
    <submittedName>
        <fullName evidence="11">AAA family ATPase</fullName>
    </submittedName>
</protein>
<dbReference type="Pfam" id="PF00004">
    <property type="entry name" value="AAA"/>
    <property type="match status" value="1"/>
</dbReference>
<dbReference type="Gene3D" id="3.40.50.300">
    <property type="entry name" value="P-loop containing nucleotide triphosphate hydrolases"/>
    <property type="match status" value="1"/>
</dbReference>
<dbReference type="CDD" id="cd19501">
    <property type="entry name" value="RecA-like_FtsH"/>
    <property type="match status" value="1"/>
</dbReference>
<dbReference type="InterPro" id="IPR037219">
    <property type="entry name" value="Peptidase_M41-like"/>
</dbReference>
<evidence type="ECO:0000313" key="12">
    <source>
        <dbReference type="Proteomes" id="UP001446205"/>
    </source>
</evidence>
<dbReference type="RefSeq" id="WP_341370549.1">
    <property type="nucleotide sequence ID" value="NZ_JBBPCO010000005.1"/>
</dbReference>
<keyword evidence="8" id="KW-0067">ATP-binding</keyword>
<dbReference type="EMBL" id="JBBPCO010000005">
    <property type="protein sequence ID" value="MEK8089494.1"/>
    <property type="molecule type" value="Genomic_DNA"/>
</dbReference>
<feature type="domain" description="AAA+ ATPase" evidence="10">
    <location>
        <begin position="217"/>
        <end position="355"/>
    </location>
</feature>
<name>A0ABU9D7J5_9PROT</name>
<keyword evidence="9" id="KW-0812">Transmembrane</keyword>
<dbReference type="PANTHER" id="PTHR23076:SF97">
    <property type="entry name" value="ATP-DEPENDENT ZINC METALLOPROTEASE YME1L1"/>
    <property type="match status" value="1"/>
</dbReference>
<keyword evidence="6" id="KW-0862">Zinc</keyword>
<dbReference type="SMART" id="SM00382">
    <property type="entry name" value="AAA"/>
    <property type="match status" value="1"/>
</dbReference>
<dbReference type="Pfam" id="PF01434">
    <property type="entry name" value="Peptidase_M41"/>
    <property type="match status" value="1"/>
</dbReference>
<evidence type="ECO:0000256" key="5">
    <source>
        <dbReference type="ARBA" id="ARBA00022801"/>
    </source>
</evidence>
<dbReference type="PANTHER" id="PTHR23076">
    <property type="entry name" value="METALLOPROTEASE M41 FTSH"/>
    <property type="match status" value="1"/>
</dbReference>
<evidence type="ECO:0000313" key="11">
    <source>
        <dbReference type="EMBL" id="MEK8089494.1"/>
    </source>
</evidence>
<dbReference type="Pfam" id="PF17862">
    <property type="entry name" value="AAA_lid_3"/>
    <property type="match status" value="1"/>
</dbReference>
<keyword evidence="7" id="KW-0482">Metalloprotease</keyword>
<evidence type="ECO:0000256" key="4">
    <source>
        <dbReference type="ARBA" id="ARBA00022723"/>
    </source>
</evidence>
<dbReference type="PROSITE" id="PS00674">
    <property type="entry name" value="AAA"/>
    <property type="match status" value="1"/>
</dbReference>
<reference evidence="11 12" key="1">
    <citation type="submission" date="2024-04" db="EMBL/GenBank/DDBJ databases">
        <authorList>
            <person name="Abashina T."/>
            <person name="Shaikin A."/>
        </authorList>
    </citation>
    <scope>NUCLEOTIDE SEQUENCE [LARGE SCALE GENOMIC DNA]</scope>
    <source>
        <strain evidence="11 12">AAFK</strain>
    </source>
</reference>
<evidence type="ECO:0000256" key="7">
    <source>
        <dbReference type="ARBA" id="ARBA00023049"/>
    </source>
</evidence>
<evidence type="ECO:0000256" key="8">
    <source>
        <dbReference type="RuleBase" id="RU003651"/>
    </source>
</evidence>
<dbReference type="InterPro" id="IPR000642">
    <property type="entry name" value="Peptidase_M41"/>
</dbReference>
<dbReference type="Gene3D" id="1.10.8.60">
    <property type="match status" value="1"/>
</dbReference>
<keyword evidence="9" id="KW-1133">Transmembrane helix</keyword>
<organism evidence="11 12">
    <name type="scientific">Thermithiobacillus plumbiphilus</name>
    <dbReference type="NCBI Taxonomy" id="1729899"/>
    <lineage>
        <taxon>Bacteria</taxon>
        <taxon>Pseudomonadati</taxon>
        <taxon>Pseudomonadota</taxon>
        <taxon>Acidithiobacillia</taxon>
        <taxon>Acidithiobacillales</taxon>
        <taxon>Thermithiobacillaceae</taxon>
        <taxon>Thermithiobacillus</taxon>
    </lineage>
</organism>
<evidence type="ECO:0000256" key="3">
    <source>
        <dbReference type="ARBA" id="ARBA00022670"/>
    </source>
</evidence>
<comment type="cofactor">
    <cofactor evidence="1">
        <name>Zn(2+)</name>
        <dbReference type="ChEBI" id="CHEBI:29105"/>
    </cofactor>
</comment>
<evidence type="ECO:0000256" key="9">
    <source>
        <dbReference type="SAM" id="Phobius"/>
    </source>
</evidence>
<evidence type="ECO:0000256" key="6">
    <source>
        <dbReference type="ARBA" id="ARBA00022833"/>
    </source>
</evidence>
<keyword evidence="5" id="KW-0378">Hydrolase</keyword>
<dbReference type="Proteomes" id="UP001446205">
    <property type="component" value="Unassembled WGS sequence"/>
</dbReference>
<dbReference type="SUPFAM" id="SSF140990">
    <property type="entry name" value="FtsH protease domain-like"/>
    <property type="match status" value="1"/>
</dbReference>
<dbReference type="InterPro" id="IPR041569">
    <property type="entry name" value="AAA_lid_3"/>
</dbReference>
<dbReference type="InterPro" id="IPR003960">
    <property type="entry name" value="ATPase_AAA_CS"/>
</dbReference>
<keyword evidence="3" id="KW-0645">Protease</keyword>
<comment type="similarity">
    <text evidence="8">Belongs to the AAA ATPase family.</text>
</comment>
<evidence type="ECO:0000259" key="10">
    <source>
        <dbReference type="SMART" id="SM00382"/>
    </source>
</evidence>
<comment type="caution">
    <text evidence="11">The sequence shown here is derived from an EMBL/GenBank/DDBJ whole genome shotgun (WGS) entry which is preliminary data.</text>
</comment>
<accession>A0ABU9D7J5</accession>
<gene>
    <name evidence="11" type="ORF">WOB96_06900</name>
</gene>
<comment type="similarity">
    <text evidence="2">In the C-terminal section; belongs to the peptidase M41 family.</text>
</comment>
<feature type="transmembrane region" description="Helical" evidence="9">
    <location>
        <begin position="136"/>
        <end position="157"/>
    </location>
</feature>
<keyword evidence="12" id="KW-1185">Reference proteome</keyword>
<dbReference type="Gene3D" id="1.20.58.760">
    <property type="entry name" value="Peptidase M41"/>
    <property type="match status" value="1"/>
</dbReference>
<dbReference type="InterPro" id="IPR027417">
    <property type="entry name" value="P-loop_NTPase"/>
</dbReference>
<dbReference type="SUPFAM" id="SSF52540">
    <property type="entry name" value="P-loop containing nucleoside triphosphate hydrolases"/>
    <property type="match status" value="1"/>
</dbReference>
<dbReference type="InterPro" id="IPR003593">
    <property type="entry name" value="AAA+_ATPase"/>
</dbReference>
<keyword evidence="4" id="KW-0479">Metal-binding</keyword>
<evidence type="ECO:0000256" key="1">
    <source>
        <dbReference type="ARBA" id="ARBA00001947"/>
    </source>
</evidence>
<dbReference type="InterPro" id="IPR003959">
    <property type="entry name" value="ATPase_AAA_core"/>
</dbReference>
<keyword evidence="8" id="KW-0547">Nucleotide-binding</keyword>
<keyword evidence="9" id="KW-0472">Membrane</keyword>
<sequence length="616" mass="67246">MKQHKWTKLLKKHWKVLASAGALGLVLWTAFALGQMSGFKASPERQLAGDMSLTQVHAQIAREAKPGQLFIGEKDTIYQQANGVAWRISDFAEHVNKAELNFYKEKGVQLSGAVSMAVKPGELGRNQVYMKTVTELGGQVLMGLVYGLAAILLILFLRQTLSAGGPFAKRFRQVRRAEDSVTRFADVAGHAGPKLEVGEIVDYLKSPERFQATGAKVPRGILLYGPPGNGKTLLAKAIAGEAEAGFLEQNASSFVQLYVGAGAMAVRDLFREARKQAPCVIFIDEIDAVGGARNGGSGTHDERLQTLNALLAEMDGFGDNAGLVVVAATNQPDQLDEALVRPGRFDRKVFVPLPGRGDRLEILQTYIKRIPKVCVDMDRLAVLSQGFSGAELANWVNEAAIEAARADTNVVTDSHFAKARDRILMGPLNHGQLMTDQDRRTVAYHEAGHAIMRVLVQDGTVEKVSILPRGMAMGVTVMGREEERVFHTRQHLAKELRVLMGGRAAEEIFCDAVSSGASNDMERASRLAQRAICELGFGSFGPYVPKHDSLLLEGEREAAEWVNEAYERAHEQLSRHSEAMHRLAQRLLECDEVDGDEVLALMQESGEDAVEQLAAG</sequence>